<dbReference type="InterPro" id="IPR043504">
    <property type="entry name" value="Peptidase_S1_PA_chymotrypsin"/>
</dbReference>
<dbReference type="InterPro" id="IPR036034">
    <property type="entry name" value="PDZ_sf"/>
</dbReference>
<keyword evidence="2" id="KW-0645">Protease</keyword>
<keyword evidence="4" id="KW-0472">Membrane</keyword>
<evidence type="ECO:0000313" key="7">
    <source>
        <dbReference type="Proteomes" id="UP000607281"/>
    </source>
</evidence>
<evidence type="ECO:0000256" key="2">
    <source>
        <dbReference type="ARBA" id="ARBA00022670"/>
    </source>
</evidence>
<evidence type="ECO:0000256" key="3">
    <source>
        <dbReference type="ARBA" id="ARBA00022801"/>
    </source>
</evidence>
<dbReference type="Pfam" id="PF13365">
    <property type="entry name" value="Trypsin_2"/>
    <property type="match status" value="1"/>
</dbReference>
<dbReference type="RefSeq" id="WP_190407703.1">
    <property type="nucleotide sequence ID" value="NZ_JACJRF010000022.1"/>
</dbReference>
<reference evidence="6 7" key="1">
    <citation type="journal article" date="2020" name="ISME J.">
        <title>Comparative genomics reveals insights into cyanobacterial evolution and habitat adaptation.</title>
        <authorList>
            <person name="Chen M.Y."/>
            <person name="Teng W.K."/>
            <person name="Zhao L."/>
            <person name="Hu C.X."/>
            <person name="Zhou Y.K."/>
            <person name="Han B.P."/>
            <person name="Song L.R."/>
            <person name="Shu W.S."/>
        </authorList>
    </citation>
    <scope>NUCLEOTIDE SEQUENCE [LARGE SCALE GENOMIC DNA]</scope>
    <source>
        <strain evidence="6 7">FACHB-260</strain>
    </source>
</reference>
<dbReference type="InterPro" id="IPR009003">
    <property type="entry name" value="Peptidase_S1_PA"/>
</dbReference>
<gene>
    <name evidence="6" type="ORF">H6G18_14040</name>
</gene>
<keyword evidence="7" id="KW-1185">Reference proteome</keyword>
<dbReference type="InterPro" id="IPR001478">
    <property type="entry name" value="PDZ"/>
</dbReference>
<organism evidence="6 7">
    <name type="scientific">Anabaena subtropica FACHB-260</name>
    <dbReference type="NCBI Taxonomy" id="2692884"/>
    <lineage>
        <taxon>Bacteria</taxon>
        <taxon>Bacillati</taxon>
        <taxon>Cyanobacteriota</taxon>
        <taxon>Cyanophyceae</taxon>
        <taxon>Nostocales</taxon>
        <taxon>Nostocaceae</taxon>
        <taxon>Anabaena</taxon>
    </lineage>
</organism>
<dbReference type="Pfam" id="PF13180">
    <property type="entry name" value="PDZ_2"/>
    <property type="match status" value="1"/>
</dbReference>
<evidence type="ECO:0000256" key="1">
    <source>
        <dbReference type="ARBA" id="ARBA00010541"/>
    </source>
</evidence>
<dbReference type="PRINTS" id="PR00834">
    <property type="entry name" value="PROTEASES2C"/>
</dbReference>
<feature type="transmembrane region" description="Helical" evidence="4">
    <location>
        <begin position="25"/>
        <end position="46"/>
    </location>
</feature>
<accession>A0ABR8CQQ4</accession>
<dbReference type="InterPro" id="IPR001940">
    <property type="entry name" value="Peptidase_S1C"/>
</dbReference>
<evidence type="ECO:0000256" key="4">
    <source>
        <dbReference type="SAM" id="Phobius"/>
    </source>
</evidence>
<dbReference type="PROSITE" id="PS50106">
    <property type="entry name" value="PDZ"/>
    <property type="match status" value="1"/>
</dbReference>
<dbReference type="Proteomes" id="UP000607281">
    <property type="component" value="Unassembled WGS sequence"/>
</dbReference>
<dbReference type="SUPFAM" id="SSF50156">
    <property type="entry name" value="PDZ domain-like"/>
    <property type="match status" value="1"/>
</dbReference>
<protein>
    <submittedName>
        <fullName evidence="6">Trypsin-like peptidase domain-containing protein</fullName>
    </submittedName>
</protein>
<keyword evidence="4" id="KW-0812">Transmembrane</keyword>
<evidence type="ECO:0000259" key="5">
    <source>
        <dbReference type="PROSITE" id="PS50106"/>
    </source>
</evidence>
<dbReference type="SMART" id="SM00228">
    <property type="entry name" value="PDZ"/>
    <property type="match status" value="1"/>
</dbReference>
<dbReference type="NCBIfam" id="NF041521">
    <property type="entry name" value="HhoA_HhoB_HtrA"/>
    <property type="match status" value="1"/>
</dbReference>
<name>A0ABR8CQQ4_9NOST</name>
<feature type="domain" description="PDZ" evidence="5">
    <location>
        <begin position="315"/>
        <end position="395"/>
    </location>
</feature>
<dbReference type="Gene3D" id="2.30.42.10">
    <property type="match status" value="1"/>
</dbReference>
<evidence type="ECO:0000313" key="6">
    <source>
        <dbReference type="EMBL" id="MBD2345259.1"/>
    </source>
</evidence>
<dbReference type="InterPro" id="IPR048172">
    <property type="entry name" value="HhoA_HhoB_HtrA-like"/>
</dbReference>
<dbReference type="PANTHER" id="PTHR22939">
    <property type="entry name" value="SERINE PROTEASE FAMILY S1C HTRA-RELATED"/>
    <property type="match status" value="1"/>
</dbReference>
<dbReference type="EMBL" id="JACJRF010000022">
    <property type="protein sequence ID" value="MBD2345259.1"/>
    <property type="molecule type" value="Genomic_DNA"/>
</dbReference>
<proteinExistence type="inferred from homology"/>
<dbReference type="Gene3D" id="2.40.10.10">
    <property type="entry name" value="Trypsin-like serine proteases"/>
    <property type="match status" value="2"/>
</dbReference>
<keyword evidence="3" id="KW-0378">Hydrolase</keyword>
<dbReference type="PANTHER" id="PTHR22939:SF129">
    <property type="entry name" value="SERINE PROTEASE HTRA2, MITOCHONDRIAL"/>
    <property type="match status" value="1"/>
</dbReference>
<dbReference type="SUPFAM" id="SSF50494">
    <property type="entry name" value="Trypsin-like serine proteases"/>
    <property type="match status" value="1"/>
</dbReference>
<comment type="similarity">
    <text evidence="1">Belongs to the peptidase S1C family.</text>
</comment>
<keyword evidence="4" id="KW-1133">Transmembrane helix</keyword>
<sequence length="413" mass="43679">MQNQVHDESQPLNPQKHNYAPWKKAAASLSLVLLGSGMTLAGGYLAGNQQQLAQKASNLAMSRVDAAPPLPNNADPNFVTQVVERVGPAVVRIEASRTVTSRLPAEFNDPFFRRFFGSQLPQQQERVQRGTGSGFITSANGSILTNAHVVNGADTVRVILKDGRSFQGKVMGTDNLTDVAVVKIQANNLPTVAVGNSDQLQPGQWAIAIGNPLGLDNTVTTGIISATGRSSNQIGAPDKRVEYIQTDAAINPGNSGGPLLNYRGEVIGMNTAIIQGAQGLGFAIPIKTVQRISDQLIATGTVQHPYLGIQMVGLTPQIKQNINSDPNSGLNVDADRGVLVVRVMPNSPAARAGLRAGDVIQRLNGQAVTDASNVQRAVENTQVGGQMQLDILRNGRSVNVAVQTGAFPTQQVQ</sequence>
<comment type="caution">
    <text evidence="6">The sequence shown here is derived from an EMBL/GenBank/DDBJ whole genome shotgun (WGS) entry which is preliminary data.</text>
</comment>